<protein>
    <submittedName>
        <fullName evidence="1">Uncharacterized protein</fullName>
    </submittedName>
</protein>
<keyword evidence="2" id="KW-1185">Reference proteome</keyword>
<name>D1PUW3_9BACT</name>
<gene>
    <name evidence="1" type="ORF">HMPREF0645_0748</name>
</gene>
<dbReference type="Proteomes" id="UP000003160">
    <property type="component" value="Unassembled WGS sequence"/>
</dbReference>
<proteinExistence type="predicted"/>
<sequence>MAQKFIITRRGIMRIGNVMMHKDLLQRGDSCMGGGFWHFDPIGTQLVLSGASYDFGAPMWEYMCENHVSLKVPCDYQGLNIVYRPDGYGEQEFRVSEEMKIEYI</sequence>
<dbReference type="OrthoDB" id="1073364at2"/>
<dbReference type="HOGENOM" id="CLU_2247580_0_0_10"/>
<reference evidence="1 2" key="1">
    <citation type="submission" date="2009-10" db="EMBL/GenBank/DDBJ databases">
        <authorList>
            <person name="Qin X."/>
            <person name="Bachman B."/>
            <person name="Battles P."/>
            <person name="Bell A."/>
            <person name="Bess C."/>
            <person name="Bickham C."/>
            <person name="Chaboub L."/>
            <person name="Chen D."/>
            <person name="Coyle M."/>
            <person name="Deiros D.R."/>
            <person name="Dinh H."/>
            <person name="Forbes L."/>
            <person name="Fowler G."/>
            <person name="Francisco L."/>
            <person name="Fu Q."/>
            <person name="Gubbala S."/>
            <person name="Hale W."/>
            <person name="Han Y."/>
            <person name="Hemphill L."/>
            <person name="Highlander S.K."/>
            <person name="Hirani K."/>
            <person name="Hogues M."/>
            <person name="Jackson L."/>
            <person name="Jakkamsetti A."/>
            <person name="Javaid M."/>
            <person name="Jiang H."/>
            <person name="Korchina V."/>
            <person name="Kovar C."/>
            <person name="Lara F."/>
            <person name="Lee S."/>
            <person name="Mata R."/>
            <person name="Mathew T."/>
            <person name="Moen C."/>
            <person name="Morales K."/>
            <person name="Munidasa M."/>
            <person name="Nazareth L."/>
            <person name="Ngo R."/>
            <person name="Nguyen L."/>
            <person name="Okwuonu G."/>
            <person name="Ongeri F."/>
            <person name="Patil S."/>
            <person name="Petrosino J."/>
            <person name="Pham C."/>
            <person name="Pham P."/>
            <person name="Pu L.-L."/>
            <person name="Puazo M."/>
            <person name="Raj R."/>
            <person name="Reid J."/>
            <person name="Rouhana J."/>
            <person name="Saada N."/>
            <person name="Shang Y."/>
            <person name="Simmons D."/>
            <person name="Thornton R."/>
            <person name="Warren J."/>
            <person name="Weissenberger G."/>
            <person name="Zhang J."/>
            <person name="Zhang L."/>
            <person name="Zhou C."/>
            <person name="Zhu D."/>
            <person name="Muzny D."/>
            <person name="Worley K."/>
            <person name="Gibbs R."/>
        </authorList>
    </citation>
    <scope>NUCLEOTIDE SEQUENCE [LARGE SCALE GENOMIC DNA]</scope>
    <source>
        <strain evidence="1 2">DSM 17361</strain>
    </source>
</reference>
<organism evidence="1 2">
    <name type="scientific">Hallella bergensis DSM 17361</name>
    <dbReference type="NCBI Taxonomy" id="585502"/>
    <lineage>
        <taxon>Bacteria</taxon>
        <taxon>Pseudomonadati</taxon>
        <taxon>Bacteroidota</taxon>
        <taxon>Bacteroidia</taxon>
        <taxon>Bacteroidales</taxon>
        <taxon>Prevotellaceae</taxon>
        <taxon>Hallella</taxon>
    </lineage>
</organism>
<dbReference type="AlphaFoldDB" id="D1PUW3"/>
<evidence type="ECO:0000313" key="2">
    <source>
        <dbReference type="Proteomes" id="UP000003160"/>
    </source>
</evidence>
<evidence type="ECO:0000313" key="1">
    <source>
        <dbReference type="EMBL" id="EFA44823.1"/>
    </source>
</evidence>
<dbReference type="EMBL" id="ACKS01000033">
    <property type="protein sequence ID" value="EFA44823.1"/>
    <property type="molecule type" value="Genomic_DNA"/>
</dbReference>
<dbReference type="RefSeq" id="WP_007172862.1">
    <property type="nucleotide sequence ID" value="NZ_GG704780.1"/>
</dbReference>
<comment type="caution">
    <text evidence="1">The sequence shown here is derived from an EMBL/GenBank/DDBJ whole genome shotgun (WGS) entry which is preliminary data.</text>
</comment>
<accession>D1PUW3</accession>